<feature type="region of interest" description="Disordered" evidence="1">
    <location>
        <begin position="1"/>
        <end position="20"/>
    </location>
</feature>
<evidence type="ECO:0000256" key="1">
    <source>
        <dbReference type="SAM" id="MobiDB-lite"/>
    </source>
</evidence>
<dbReference type="Proteomes" id="UP000007431">
    <property type="component" value="Unassembled WGS sequence"/>
</dbReference>
<sequence length="714" mass="77584">MITTTTTTTVDDEQPRTTYEQERCSQMTLKEPSTTRTNTDEHSHLETAGETGRHAAPSASRMSTASVPHIARITLLTTMFSLLWEPVLAQAPVNDVVSWPSGLLLLASALYAALGTNCENLWSIDPSIGPFLWKGLPTFSIPAMRRVNWVSAACHFVPGIRTAIGVSNFWIRSEEVSAATRSEALRKAAAVLHPVVAAPPQIAIDESLWALTSAGLVVPASLAPISPPIKADRQSLPSARDFLLFAATDYHAFRSWEVRVFRGDRLIFSTKGMPHSSAVDVDDEEMALGVVAAQMVRRPLGQSTLRQRAKHLTDDDAGPYELDLNQVNTDAPICAVDFHSYAPQEAKVSASLNELAGAYLRVVRYLKLQAESSGNLPGLDGRIAEISVGQTMWLAILGGALLDFGRLTIQNLPGRWGMQDISADEAYITRVEAVLQALEPYTNTPSFFDLVFSGGTSRRWTHPFLIAGICGQMIICYFLAVGTSAGVWTSVALANSLYSGRLTDWHSRFYGKTSSTSEPGMKMYVPGSPTKDIMCIATLDRSTPRIGGLRPGILLNFCGLVAAIFGAIFQQQTREALDFGAPSPTAPWVVYTSIVLAVVTSLLILVSIILQHIHEGEWRKDSQLPTRWAVYATLFGSFSAAGLAAFFVRCRWARLWPVLDVITWLTGLPLGVLENGHMFAIDDNLLHLILLNRWIIGAVASSVGSSDADGAGVC</sequence>
<dbReference type="AlphaFoldDB" id="D8QHC0"/>
<protein>
    <submittedName>
        <fullName evidence="3">Uncharacterized protein</fullName>
    </submittedName>
</protein>
<keyword evidence="2" id="KW-1133">Transmembrane helix</keyword>
<dbReference type="OMA" id="RSYFRVV"/>
<accession>D8QHC0</accession>
<keyword evidence="2" id="KW-0812">Transmembrane</keyword>
<gene>
    <name evidence="3" type="ORF">SCHCODRAFT_70625</name>
</gene>
<dbReference type="InParanoid" id="D8QHC0"/>
<evidence type="ECO:0000313" key="4">
    <source>
        <dbReference type="Proteomes" id="UP000007431"/>
    </source>
</evidence>
<dbReference type="VEuPathDB" id="FungiDB:SCHCODRAFT_02640771"/>
<proteinExistence type="predicted"/>
<feature type="compositionally biased region" description="Basic and acidic residues" evidence="1">
    <location>
        <begin position="38"/>
        <end position="53"/>
    </location>
</feature>
<organism evidence="4">
    <name type="scientific">Schizophyllum commune (strain H4-8 / FGSC 9210)</name>
    <name type="common">Split gill fungus</name>
    <dbReference type="NCBI Taxonomy" id="578458"/>
    <lineage>
        <taxon>Eukaryota</taxon>
        <taxon>Fungi</taxon>
        <taxon>Dikarya</taxon>
        <taxon>Basidiomycota</taxon>
        <taxon>Agaricomycotina</taxon>
        <taxon>Agaricomycetes</taxon>
        <taxon>Agaricomycetidae</taxon>
        <taxon>Agaricales</taxon>
        <taxon>Schizophyllaceae</taxon>
        <taxon>Schizophyllum</taxon>
    </lineage>
</organism>
<evidence type="ECO:0000256" key="2">
    <source>
        <dbReference type="SAM" id="Phobius"/>
    </source>
</evidence>
<evidence type="ECO:0000313" key="3">
    <source>
        <dbReference type="EMBL" id="EFI92644.1"/>
    </source>
</evidence>
<feature type="transmembrane region" description="Helical" evidence="2">
    <location>
        <begin position="551"/>
        <end position="569"/>
    </location>
</feature>
<dbReference type="EMBL" id="GL377312">
    <property type="protein sequence ID" value="EFI92644.1"/>
    <property type="molecule type" value="Genomic_DNA"/>
</dbReference>
<keyword evidence="2" id="KW-0472">Membrane</keyword>
<dbReference type="eggNOG" id="ENOG502RC7T">
    <property type="taxonomic scope" value="Eukaryota"/>
</dbReference>
<feature type="transmembrane region" description="Helical" evidence="2">
    <location>
        <begin position="589"/>
        <end position="610"/>
    </location>
</feature>
<feature type="region of interest" description="Disordered" evidence="1">
    <location>
        <begin position="25"/>
        <end position="61"/>
    </location>
</feature>
<keyword evidence="4" id="KW-1185">Reference proteome</keyword>
<reference evidence="3 4" key="1">
    <citation type="journal article" date="2010" name="Nat. Biotechnol.">
        <title>Genome sequence of the model mushroom Schizophyllum commune.</title>
        <authorList>
            <person name="Ohm R.A."/>
            <person name="de Jong J.F."/>
            <person name="Lugones L.G."/>
            <person name="Aerts A."/>
            <person name="Kothe E."/>
            <person name="Stajich J.E."/>
            <person name="de Vries R.P."/>
            <person name="Record E."/>
            <person name="Levasseur A."/>
            <person name="Baker S.E."/>
            <person name="Bartholomew K.A."/>
            <person name="Coutinho P.M."/>
            <person name="Erdmann S."/>
            <person name="Fowler T.J."/>
            <person name="Gathman A.C."/>
            <person name="Lombard V."/>
            <person name="Henrissat B."/>
            <person name="Knabe N."/>
            <person name="Kuees U."/>
            <person name="Lilly W.W."/>
            <person name="Lindquist E."/>
            <person name="Lucas S."/>
            <person name="Magnuson J.K."/>
            <person name="Piumi F."/>
            <person name="Raudaskoski M."/>
            <person name="Salamov A."/>
            <person name="Schmutz J."/>
            <person name="Schwarze F.W.M.R."/>
            <person name="vanKuyk P.A."/>
            <person name="Horton J.S."/>
            <person name="Grigoriev I.V."/>
            <person name="Woesten H.A.B."/>
        </authorList>
    </citation>
    <scope>NUCLEOTIDE SEQUENCE [LARGE SCALE GENOMIC DNA]</scope>
    <source>
        <strain evidence="4">H4-8 / FGSC 9210</strain>
    </source>
</reference>
<name>D8QHC0_SCHCM</name>
<feature type="transmembrane region" description="Helical" evidence="2">
    <location>
        <begin position="630"/>
        <end position="648"/>
    </location>
</feature>
<dbReference type="HOGENOM" id="CLU_403350_0_0_1"/>
<feature type="compositionally biased region" description="Polar residues" evidence="1">
    <location>
        <begin position="25"/>
        <end position="37"/>
    </location>
</feature>